<gene>
    <name evidence="2" type="ORF">A1Q2_00814</name>
</gene>
<keyword evidence="3" id="KW-1185">Reference proteome</keyword>
<feature type="region of interest" description="Disordered" evidence="1">
    <location>
        <begin position="415"/>
        <end position="439"/>
    </location>
</feature>
<proteinExistence type="predicted"/>
<comment type="caution">
    <text evidence="2">The sequence shown here is derived from an EMBL/GenBank/DDBJ whole genome shotgun (WGS) entry which is preliminary data.</text>
</comment>
<evidence type="ECO:0000313" key="3">
    <source>
        <dbReference type="Proteomes" id="UP000006757"/>
    </source>
</evidence>
<dbReference type="HOGENOM" id="CLU_336222_0_0_1"/>
<evidence type="ECO:0000256" key="1">
    <source>
        <dbReference type="SAM" id="MobiDB-lite"/>
    </source>
</evidence>
<protein>
    <submittedName>
        <fullName evidence="2">Uncharacterized protein</fullName>
    </submittedName>
</protein>
<dbReference type="InParanoid" id="K1W7K2"/>
<evidence type="ECO:0000313" key="2">
    <source>
        <dbReference type="EMBL" id="EKD04868.1"/>
    </source>
</evidence>
<accession>K1W7K2</accession>
<name>K1W7K2_TRIAC</name>
<feature type="compositionally biased region" description="Acidic residues" evidence="1">
    <location>
        <begin position="422"/>
        <end position="435"/>
    </location>
</feature>
<organism evidence="2 3">
    <name type="scientific">Trichosporon asahii var. asahii (strain CBS 8904)</name>
    <name type="common">Yeast</name>
    <dbReference type="NCBI Taxonomy" id="1220162"/>
    <lineage>
        <taxon>Eukaryota</taxon>
        <taxon>Fungi</taxon>
        <taxon>Dikarya</taxon>
        <taxon>Basidiomycota</taxon>
        <taxon>Agaricomycotina</taxon>
        <taxon>Tremellomycetes</taxon>
        <taxon>Trichosporonales</taxon>
        <taxon>Trichosporonaceae</taxon>
        <taxon>Trichosporon</taxon>
    </lineage>
</organism>
<sequence>MPASHAEAQNHIISVVEGIRNGRQIDLANGRWDNSPIELIVYGFKESQNIVQTLRSALCDVAQPHQGIEPFAFHTDQLLVRELEHVAGQQTSARICWDPGMWTSGLDLVKEMGTVKSHLQERGYEVFWASTAGQDHRSTVRFVPVPVNNRHYQSSRPDYAPGRTSWIQTACSEELYEDIAASRVIYGNNREPDAAVEIDFRHPSSVDNLVALFDSSERRQWFETTFGITQFRRIRSQILIAHPAMIASPDRGHYGREGLLAALDEWVAEYNAVFQAEERLLPWEDGSRGKFVFETNFVVIPSSVGLAQFIAEQKPRHGYPFELLYDLNGRCLVPASQAAAKLELERLQEGRYIDRRLKRIERQLRNIKQHTDLYWNVGERIQISSQGWRNPEFTSAVLEDLKARISRGHGLSHLYSFGNSSEPEESSEEEQLGELDDNRNERKQLDVDLYYGEQSKKTILIPDDPTPFGASATRSLAQCAPPSESSADSPVQLIIADLPFDVREPKLAVISEVLQQLQHNYEFQPSIDWRRLILSEEPGPGYISTRIRLSWSEDKLMDDANLVDEMNAVRQALQDSGYRVFWANAPIDLRNVSDVEMSDDSGSAQPALECRSFKWLYDQCVRAGVEPVDASGGRSCPRYHKYRLTFRTHSDPDTLEAYLRSEKLLYRGEPVLFHRPQIAVSYPTNIGSPGRGNMSTSYLLAEIEGWVTAYNSKRSTRECLLHMEGGKSWEMVQGVFIVKPSSMHLAEFLARQIPRCGPKYELLYRLNSRIHKAADASPSFKRQLEKISKDLSHVQNTVCRVIPNFWAGGEASDNSWDLEFGHHHGTEAESSWSSEAEHLLDP</sequence>
<dbReference type="Proteomes" id="UP000006757">
    <property type="component" value="Unassembled WGS sequence"/>
</dbReference>
<dbReference type="EMBL" id="AMBO01000187">
    <property type="protein sequence ID" value="EKD04868.1"/>
    <property type="molecule type" value="Genomic_DNA"/>
</dbReference>
<dbReference type="AlphaFoldDB" id="K1W7K2"/>
<reference evidence="2 3" key="1">
    <citation type="journal article" date="2012" name="Eukaryot. Cell">
        <title>Genome sequence of the Trichosporon asahii environmental strain CBS 8904.</title>
        <authorList>
            <person name="Yang R.Y."/>
            <person name="Li H.T."/>
            <person name="Zhu H."/>
            <person name="Zhou G.P."/>
            <person name="Wang M."/>
            <person name="Wang L."/>
        </authorList>
    </citation>
    <scope>NUCLEOTIDE SEQUENCE [LARGE SCALE GENOMIC DNA]</scope>
    <source>
        <strain evidence="2 3">CBS 8904</strain>
    </source>
</reference>